<evidence type="ECO:0000313" key="2">
    <source>
        <dbReference type="EMBL" id="KAF2726229.1"/>
    </source>
</evidence>
<feature type="compositionally biased region" description="Low complexity" evidence="1">
    <location>
        <begin position="121"/>
        <end position="130"/>
    </location>
</feature>
<feature type="region of interest" description="Disordered" evidence="1">
    <location>
        <begin position="209"/>
        <end position="260"/>
    </location>
</feature>
<feature type="region of interest" description="Disordered" evidence="1">
    <location>
        <begin position="103"/>
        <end position="137"/>
    </location>
</feature>
<dbReference type="EMBL" id="MU003765">
    <property type="protein sequence ID" value="KAF2726229.1"/>
    <property type="molecule type" value="Genomic_DNA"/>
</dbReference>
<comment type="caution">
    <text evidence="2">The sequence shown here is derived from an EMBL/GenBank/DDBJ whole genome shotgun (WGS) entry which is preliminary data.</text>
</comment>
<feature type="region of interest" description="Disordered" evidence="1">
    <location>
        <begin position="45"/>
        <end position="91"/>
    </location>
</feature>
<sequence>MGGEHFEYKTPTASQTERCKRMHCNFHETKAFNIHISPLCSLIEPMPDQHRRSNRRAKPHADQPRDSESQSPARDGSRPRESASSGRGGYAENLVRQEAAQSFERATAAELSQSRSDESGDSQTSSPSPSLGKAIPGLHLYHSLGPSSATPMERFATISTANEPFRLLASTNMQDMKLDIGSLDSLPTRISAASQVAGEVGNIREHRGGVASSHSVILRPGGDIVERQWQGDSQQRTRGGKRSVGSGGGGRSPKRHQPLK</sequence>
<dbReference type="AlphaFoldDB" id="A0A9P4QJT5"/>
<evidence type="ECO:0000256" key="1">
    <source>
        <dbReference type="SAM" id="MobiDB-lite"/>
    </source>
</evidence>
<feature type="compositionally biased region" description="Basic and acidic residues" evidence="1">
    <location>
        <begin position="59"/>
        <end position="68"/>
    </location>
</feature>
<evidence type="ECO:0000313" key="3">
    <source>
        <dbReference type="Proteomes" id="UP000799441"/>
    </source>
</evidence>
<organism evidence="2 3">
    <name type="scientific">Polychaeton citri CBS 116435</name>
    <dbReference type="NCBI Taxonomy" id="1314669"/>
    <lineage>
        <taxon>Eukaryota</taxon>
        <taxon>Fungi</taxon>
        <taxon>Dikarya</taxon>
        <taxon>Ascomycota</taxon>
        <taxon>Pezizomycotina</taxon>
        <taxon>Dothideomycetes</taxon>
        <taxon>Dothideomycetidae</taxon>
        <taxon>Capnodiales</taxon>
        <taxon>Capnodiaceae</taxon>
        <taxon>Polychaeton</taxon>
    </lineage>
</organism>
<protein>
    <submittedName>
        <fullName evidence="2">Uncharacterized protein</fullName>
    </submittedName>
</protein>
<proteinExistence type="predicted"/>
<reference evidence="2" key="1">
    <citation type="journal article" date="2020" name="Stud. Mycol.">
        <title>101 Dothideomycetes genomes: a test case for predicting lifestyles and emergence of pathogens.</title>
        <authorList>
            <person name="Haridas S."/>
            <person name="Albert R."/>
            <person name="Binder M."/>
            <person name="Bloem J."/>
            <person name="Labutti K."/>
            <person name="Salamov A."/>
            <person name="Andreopoulos B."/>
            <person name="Baker S."/>
            <person name="Barry K."/>
            <person name="Bills G."/>
            <person name="Bluhm B."/>
            <person name="Cannon C."/>
            <person name="Castanera R."/>
            <person name="Culley D."/>
            <person name="Daum C."/>
            <person name="Ezra D."/>
            <person name="Gonzalez J."/>
            <person name="Henrissat B."/>
            <person name="Kuo A."/>
            <person name="Liang C."/>
            <person name="Lipzen A."/>
            <person name="Lutzoni F."/>
            <person name="Magnuson J."/>
            <person name="Mondo S."/>
            <person name="Nolan M."/>
            <person name="Ohm R."/>
            <person name="Pangilinan J."/>
            <person name="Park H.-J."/>
            <person name="Ramirez L."/>
            <person name="Alfaro M."/>
            <person name="Sun H."/>
            <person name="Tritt A."/>
            <person name="Yoshinaga Y."/>
            <person name="Zwiers L.-H."/>
            <person name="Turgeon B."/>
            <person name="Goodwin S."/>
            <person name="Spatafora J."/>
            <person name="Crous P."/>
            <person name="Grigoriev I."/>
        </authorList>
    </citation>
    <scope>NUCLEOTIDE SEQUENCE</scope>
    <source>
        <strain evidence="2">CBS 116435</strain>
    </source>
</reference>
<name>A0A9P4QJT5_9PEZI</name>
<dbReference type="Proteomes" id="UP000799441">
    <property type="component" value="Unassembled WGS sequence"/>
</dbReference>
<accession>A0A9P4QJT5</accession>
<keyword evidence="3" id="KW-1185">Reference proteome</keyword>
<gene>
    <name evidence="2" type="ORF">K431DRAFT_4379</name>
</gene>